<sequence>MEPVASEVMDSKFLESMAGKQSFLKRMFTVFISQEPKRLREIRKALEEGNEEQLRHLAHSLKGGSATMGVARVRDCCLALENAAKAHDLKAAEALIPKLETEMRRAYAFMFNYLDEH</sequence>
<evidence type="ECO:0000313" key="4">
    <source>
        <dbReference type="Proteomes" id="UP000428328"/>
    </source>
</evidence>
<dbReference type="SMART" id="SM00073">
    <property type="entry name" value="HPT"/>
    <property type="match status" value="1"/>
</dbReference>
<dbReference type="SUPFAM" id="SSF47226">
    <property type="entry name" value="Histidine-containing phosphotransfer domain, HPT domain"/>
    <property type="match status" value="1"/>
</dbReference>
<dbReference type="PROSITE" id="PS50894">
    <property type="entry name" value="HPT"/>
    <property type="match status" value="1"/>
</dbReference>
<dbReference type="Pfam" id="PF01627">
    <property type="entry name" value="Hpt"/>
    <property type="match status" value="1"/>
</dbReference>
<dbReference type="AlphaFoldDB" id="A0A6I6JWF0"/>
<evidence type="ECO:0000313" key="3">
    <source>
        <dbReference type="EMBL" id="QGY42074.1"/>
    </source>
</evidence>
<dbReference type="Gene3D" id="1.20.120.160">
    <property type="entry name" value="HPT domain"/>
    <property type="match status" value="1"/>
</dbReference>
<name>A0A6I6JWF0_9BACT</name>
<protein>
    <submittedName>
        <fullName evidence="3">Hpt domain-containing protein</fullName>
    </submittedName>
</protein>
<reference evidence="3 4" key="1">
    <citation type="submission" date="2019-11" db="EMBL/GenBank/DDBJ databases">
        <authorList>
            <person name="Zheng R.K."/>
            <person name="Sun C.M."/>
        </authorList>
    </citation>
    <scope>NUCLEOTIDE SEQUENCE [LARGE SCALE GENOMIC DNA]</scope>
    <source>
        <strain evidence="3 4">SRB007</strain>
    </source>
</reference>
<accession>A0A6I6JWF0</accession>
<dbReference type="CDD" id="cd00088">
    <property type="entry name" value="HPT"/>
    <property type="match status" value="1"/>
</dbReference>
<proteinExistence type="predicted"/>
<keyword evidence="4" id="KW-1185">Reference proteome</keyword>
<evidence type="ECO:0000256" key="1">
    <source>
        <dbReference type="PROSITE-ProRule" id="PRU00110"/>
    </source>
</evidence>
<dbReference type="EMBL" id="CP046400">
    <property type="protein sequence ID" value="QGY42074.1"/>
    <property type="molecule type" value="Genomic_DNA"/>
</dbReference>
<evidence type="ECO:0000259" key="2">
    <source>
        <dbReference type="PROSITE" id="PS50894"/>
    </source>
</evidence>
<keyword evidence="1" id="KW-0597">Phosphoprotein</keyword>
<feature type="modified residue" description="Phosphohistidine" evidence="1">
    <location>
        <position position="59"/>
    </location>
</feature>
<dbReference type="KEGG" id="psel:GM415_14870"/>
<dbReference type="InterPro" id="IPR008207">
    <property type="entry name" value="Sig_transdc_His_kin_Hpt_dom"/>
</dbReference>
<dbReference type="GO" id="GO:0000160">
    <property type="term" value="P:phosphorelay signal transduction system"/>
    <property type="evidence" value="ECO:0007669"/>
    <property type="project" value="InterPro"/>
</dbReference>
<dbReference type="GO" id="GO:0004672">
    <property type="term" value="F:protein kinase activity"/>
    <property type="evidence" value="ECO:0007669"/>
    <property type="project" value="UniProtKB-ARBA"/>
</dbReference>
<gene>
    <name evidence="3" type="ORF">GM415_14870</name>
</gene>
<feature type="domain" description="HPt" evidence="2">
    <location>
        <begin position="20"/>
        <end position="117"/>
    </location>
</feature>
<organism evidence="3 4">
    <name type="scientific">Pseudodesulfovibrio cashew</name>
    <dbReference type="NCBI Taxonomy" id="2678688"/>
    <lineage>
        <taxon>Bacteria</taxon>
        <taxon>Pseudomonadati</taxon>
        <taxon>Thermodesulfobacteriota</taxon>
        <taxon>Desulfovibrionia</taxon>
        <taxon>Desulfovibrionales</taxon>
        <taxon>Desulfovibrionaceae</taxon>
    </lineage>
</organism>
<dbReference type="InterPro" id="IPR036641">
    <property type="entry name" value="HPT_dom_sf"/>
</dbReference>
<dbReference type="Proteomes" id="UP000428328">
    <property type="component" value="Chromosome"/>
</dbReference>